<comment type="caution">
    <text evidence="1">The sequence shown here is derived from an EMBL/GenBank/DDBJ whole genome shotgun (WGS) entry which is preliminary data.</text>
</comment>
<keyword evidence="2" id="KW-1185">Reference proteome</keyword>
<accession>A0ACB6SC60</accession>
<proteinExistence type="predicted"/>
<name>A0ACB6SC60_9PLEO</name>
<organism evidence="1 2">
    <name type="scientific">Macroventuria anomochaeta</name>
    <dbReference type="NCBI Taxonomy" id="301207"/>
    <lineage>
        <taxon>Eukaryota</taxon>
        <taxon>Fungi</taxon>
        <taxon>Dikarya</taxon>
        <taxon>Ascomycota</taxon>
        <taxon>Pezizomycotina</taxon>
        <taxon>Dothideomycetes</taxon>
        <taxon>Pleosporomycetidae</taxon>
        <taxon>Pleosporales</taxon>
        <taxon>Pleosporineae</taxon>
        <taxon>Didymellaceae</taxon>
        <taxon>Macroventuria</taxon>
    </lineage>
</organism>
<dbReference type="Proteomes" id="UP000799754">
    <property type="component" value="Unassembled WGS sequence"/>
</dbReference>
<evidence type="ECO:0000313" key="1">
    <source>
        <dbReference type="EMBL" id="KAF2631593.1"/>
    </source>
</evidence>
<sequence length="106" mass="11761">MSGDKTQYLCLSEHTLLPTLSGSLAFIIFSSPNIHCRSCTVDAHSEVCCECNAFNGIHRYDMGRFGPPSCFLQMPIILKGAFPVRQTPRNMNLPLVSPFKCLWPPG</sequence>
<dbReference type="EMBL" id="MU006704">
    <property type="protein sequence ID" value="KAF2631593.1"/>
    <property type="molecule type" value="Genomic_DNA"/>
</dbReference>
<protein>
    <submittedName>
        <fullName evidence="1">Uncharacterized protein</fullName>
    </submittedName>
</protein>
<evidence type="ECO:0000313" key="2">
    <source>
        <dbReference type="Proteomes" id="UP000799754"/>
    </source>
</evidence>
<reference evidence="1" key="1">
    <citation type="journal article" date="2020" name="Stud. Mycol.">
        <title>101 Dothideomycetes genomes: a test case for predicting lifestyles and emergence of pathogens.</title>
        <authorList>
            <person name="Haridas S."/>
            <person name="Albert R."/>
            <person name="Binder M."/>
            <person name="Bloem J."/>
            <person name="Labutti K."/>
            <person name="Salamov A."/>
            <person name="Andreopoulos B."/>
            <person name="Baker S."/>
            <person name="Barry K."/>
            <person name="Bills G."/>
            <person name="Bluhm B."/>
            <person name="Cannon C."/>
            <person name="Castanera R."/>
            <person name="Culley D."/>
            <person name="Daum C."/>
            <person name="Ezra D."/>
            <person name="Gonzalez J."/>
            <person name="Henrissat B."/>
            <person name="Kuo A."/>
            <person name="Liang C."/>
            <person name="Lipzen A."/>
            <person name="Lutzoni F."/>
            <person name="Magnuson J."/>
            <person name="Mondo S."/>
            <person name="Nolan M."/>
            <person name="Ohm R."/>
            <person name="Pangilinan J."/>
            <person name="Park H.-J."/>
            <person name="Ramirez L."/>
            <person name="Alfaro M."/>
            <person name="Sun H."/>
            <person name="Tritt A."/>
            <person name="Yoshinaga Y."/>
            <person name="Zwiers L.-H."/>
            <person name="Turgeon B."/>
            <person name="Goodwin S."/>
            <person name="Spatafora J."/>
            <person name="Crous P."/>
            <person name="Grigoriev I."/>
        </authorList>
    </citation>
    <scope>NUCLEOTIDE SEQUENCE</scope>
    <source>
        <strain evidence="1">CBS 525.71</strain>
    </source>
</reference>
<gene>
    <name evidence="1" type="ORF">BU25DRAFT_191822</name>
</gene>